<dbReference type="EMBL" id="JAVRJZ010000007">
    <property type="protein sequence ID" value="KAK2720233.1"/>
    <property type="molecule type" value="Genomic_DNA"/>
</dbReference>
<name>A0AA88HZR2_ARTSF</name>
<dbReference type="PANTHER" id="PTHR23077">
    <property type="entry name" value="AAA-FAMILY ATPASE"/>
    <property type="match status" value="1"/>
</dbReference>
<dbReference type="InterPro" id="IPR027417">
    <property type="entry name" value="P-loop_NTPase"/>
</dbReference>
<gene>
    <name evidence="4" type="ORF">QYM36_004200</name>
</gene>
<organism evidence="4 5">
    <name type="scientific">Artemia franciscana</name>
    <name type="common">Brine shrimp</name>
    <name type="synonym">Artemia sanfranciscana</name>
    <dbReference type="NCBI Taxonomy" id="6661"/>
    <lineage>
        <taxon>Eukaryota</taxon>
        <taxon>Metazoa</taxon>
        <taxon>Ecdysozoa</taxon>
        <taxon>Arthropoda</taxon>
        <taxon>Crustacea</taxon>
        <taxon>Branchiopoda</taxon>
        <taxon>Anostraca</taxon>
        <taxon>Artemiidae</taxon>
        <taxon>Artemia</taxon>
    </lineage>
</organism>
<dbReference type="GO" id="GO:0005524">
    <property type="term" value="F:ATP binding"/>
    <property type="evidence" value="ECO:0007669"/>
    <property type="project" value="UniProtKB-KW"/>
</dbReference>
<comment type="caution">
    <text evidence="4">The sequence shown here is derived from an EMBL/GenBank/DDBJ whole genome shotgun (WGS) entry which is preliminary data.</text>
</comment>
<evidence type="ECO:0000259" key="3">
    <source>
        <dbReference type="SMART" id="SM00382"/>
    </source>
</evidence>
<evidence type="ECO:0000256" key="2">
    <source>
        <dbReference type="ARBA" id="ARBA00022840"/>
    </source>
</evidence>
<dbReference type="InterPro" id="IPR050168">
    <property type="entry name" value="AAA_ATPase_domain"/>
</dbReference>
<proteinExistence type="predicted"/>
<feature type="domain" description="AAA+ ATPase" evidence="3">
    <location>
        <begin position="299"/>
        <end position="438"/>
    </location>
</feature>
<dbReference type="InterPro" id="IPR003959">
    <property type="entry name" value="ATPase_AAA_core"/>
</dbReference>
<dbReference type="GO" id="GO:0016887">
    <property type="term" value="F:ATP hydrolysis activity"/>
    <property type="evidence" value="ECO:0007669"/>
    <property type="project" value="InterPro"/>
</dbReference>
<protein>
    <recommendedName>
        <fullName evidence="3">AAA+ ATPase domain-containing protein</fullName>
    </recommendedName>
</protein>
<keyword evidence="1" id="KW-0547">Nucleotide-binding</keyword>
<dbReference type="PANTHER" id="PTHR23077:SF27">
    <property type="entry name" value="ATPASE FAMILY GENE 2 PROTEIN HOMOLOG A"/>
    <property type="match status" value="1"/>
</dbReference>
<dbReference type="InterPro" id="IPR003593">
    <property type="entry name" value="AAA+_ATPase"/>
</dbReference>
<dbReference type="CDD" id="cd19481">
    <property type="entry name" value="RecA-like_protease"/>
    <property type="match status" value="1"/>
</dbReference>
<evidence type="ECO:0000313" key="4">
    <source>
        <dbReference type="EMBL" id="KAK2720233.1"/>
    </source>
</evidence>
<dbReference type="Gene3D" id="1.10.8.60">
    <property type="match status" value="1"/>
</dbReference>
<dbReference type="Pfam" id="PF00004">
    <property type="entry name" value="AAA"/>
    <property type="match status" value="2"/>
</dbReference>
<dbReference type="SMART" id="SM00382">
    <property type="entry name" value="AAA"/>
    <property type="match status" value="1"/>
</dbReference>
<accession>A0AA88HZR2</accession>
<dbReference type="Proteomes" id="UP001187531">
    <property type="component" value="Unassembled WGS sequence"/>
</dbReference>
<keyword evidence="2" id="KW-0067">ATP-binding</keyword>
<dbReference type="SUPFAM" id="SSF52540">
    <property type="entry name" value="P-loop containing nucleoside triphosphate hydrolases"/>
    <property type="match status" value="2"/>
</dbReference>
<dbReference type="AlphaFoldDB" id="A0AA88HZR2"/>
<keyword evidence="5" id="KW-1185">Reference proteome</keyword>
<reference evidence="4" key="1">
    <citation type="submission" date="2023-07" db="EMBL/GenBank/DDBJ databases">
        <title>Chromosome-level genome assembly of Artemia franciscana.</title>
        <authorList>
            <person name="Jo E."/>
        </authorList>
    </citation>
    <scope>NUCLEOTIDE SEQUENCE</scope>
    <source>
        <tissue evidence="4">Whole body</tissue>
    </source>
</reference>
<evidence type="ECO:0000256" key="1">
    <source>
        <dbReference type="ARBA" id="ARBA00022741"/>
    </source>
</evidence>
<sequence>MSQQGKKTPKRQSTGGATLKANYPEWKICSQCGAAFISQDFPKHTTCIRNEDLNYEIGYILREDLFGFFEEIGDHSCLQHLPTSEVSSIVLMHPRTIKRCQLSIGTLVCLKTLGPSCKAQSAVLTCWPCTHLSVTGVSLLSNRIIALDSTPGKPASISHFVPSSRVATAVKLEAIDSVNKELIPALENQFNLQFSLKYLRTGSIINLRYLGMNVSCIVRFLTTQSDLIDEFNSLSVKDLNDDGFCMILSNVDVSFLNFEEKDLPENVVKLEDIGGLSMVKNEMNKLLGRLKKKDSSKYTIRSVIFYGPPGCGKTMLAKALANEFNMSLVEVSGSELYSKFYGETEGRLRDKFEEAKRRAPSLLLFDNIDTLCSRQDDSNMSSDQERRVLATLINALDDLNSSETNSFLIATTNRLENLDPAIRGPRRLDRELEITVPNAEDRVNILEKKLRKMDCEITDAEIVLLGRATHGYVGSDIDALIAEGFLHARSRGGALCFSDLNASLRKVKPSALREVQIEVPNVRWSDVGGQEKLKEKLKQAVEWPIKHGDKLRKLGISSPKGLLMFGPPGCSKTLIAKALATESALNFIAIK</sequence>
<dbReference type="Gene3D" id="3.40.50.300">
    <property type="entry name" value="P-loop containing nucleotide triphosphate hydrolases"/>
    <property type="match status" value="2"/>
</dbReference>
<dbReference type="GO" id="GO:0005737">
    <property type="term" value="C:cytoplasm"/>
    <property type="evidence" value="ECO:0007669"/>
    <property type="project" value="TreeGrafter"/>
</dbReference>
<feature type="non-terminal residue" evidence="4">
    <location>
        <position position="591"/>
    </location>
</feature>
<evidence type="ECO:0000313" key="5">
    <source>
        <dbReference type="Proteomes" id="UP001187531"/>
    </source>
</evidence>